<keyword evidence="4 9" id="KW-0694">RNA-binding</keyword>
<evidence type="ECO:0000313" key="12">
    <source>
        <dbReference type="Proteomes" id="UP000777002"/>
    </source>
</evidence>
<feature type="domain" description="SRP54-type proteins GTP-binding" evidence="10">
    <location>
        <begin position="273"/>
        <end position="286"/>
    </location>
</feature>
<accession>A0ABS2GRG9</accession>
<evidence type="ECO:0000259" key="10">
    <source>
        <dbReference type="PROSITE" id="PS00300"/>
    </source>
</evidence>
<evidence type="ECO:0000256" key="4">
    <source>
        <dbReference type="ARBA" id="ARBA00022884"/>
    </source>
</evidence>
<dbReference type="InterPro" id="IPR000897">
    <property type="entry name" value="SRP54_GTPase_dom"/>
</dbReference>
<sequence>MLNTLSQRLSRVIKTMRGQARLTEENTKEMLREVRIALLEADVALPVVRELIARIKAKAMNEEVIGNLNPGQALVGIVQKELTNIIGGSLSEKEKELNLATQPPAIILLAGLQGAGKTTSAGKLARYLVADRKKKVLTVSTDVYRPAAADQLKVITEQAGADNFPMDASLKPLAIARDALAHAKRYFYDVLIVDTAGRLSIDEAMMNEVAELHDDLKPSETMFVADAMLGQTAVQAAQAFNERLSLTGVILTKLDGDSRGGAALSVAYTTGKPIKFVGVSEKIDGLEPFNPEGMASRILGMGDIVALVKEVQKAVDVEQTQKLAQKMKSGSKFDLNDFKAQLAQMKNMGSFSGLMEKLPSQFAEAASKINDEDAQKAIARTEGIINSMTPFERTHPDIIKASRKRRIAAGAGVPVQEVNKLLKQFEQTQAMMRTMQKGGLGKMMRALGGLSKFGGGLGGLGGFGNFGRH</sequence>
<comment type="subcellular location">
    <subcellularLocation>
        <location evidence="9">Cytoplasm</location>
    </subcellularLocation>
    <text evidence="9">The SRP-RNC complex is targeted to the cytoplasmic membrane.</text>
</comment>
<dbReference type="Gene3D" id="1.20.120.140">
    <property type="entry name" value="Signal recognition particle SRP54, nucleotide-binding domain"/>
    <property type="match status" value="1"/>
</dbReference>
<dbReference type="SMART" id="SM00963">
    <property type="entry name" value="SRP54_N"/>
    <property type="match status" value="1"/>
</dbReference>
<dbReference type="InterPro" id="IPR004780">
    <property type="entry name" value="SRP"/>
</dbReference>
<dbReference type="InterPro" id="IPR036891">
    <property type="entry name" value="Signal_recog_part_SRP54_M_sf"/>
</dbReference>
<evidence type="ECO:0000256" key="1">
    <source>
        <dbReference type="ARBA" id="ARBA00005450"/>
    </source>
</evidence>
<comment type="caution">
    <text evidence="11">The sequence shown here is derived from an EMBL/GenBank/DDBJ whole genome shotgun (WGS) entry which is preliminary data.</text>
</comment>
<dbReference type="PANTHER" id="PTHR11564:SF5">
    <property type="entry name" value="SIGNAL RECOGNITION PARTICLE SUBUNIT SRP54"/>
    <property type="match status" value="1"/>
</dbReference>
<dbReference type="PROSITE" id="PS00300">
    <property type="entry name" value="SRP54"/>
    <property type="match status" value="1"/>
</dbReference>
<dbReference type="SUPFAM" id="SSF47446">
    <property type="entry name" value="Signal peptide-binding domain"/>
    <property type="match status" value="1"/>
</dbReference>
<dbReference type="InterPro" id="IPR013822">
    <property type="entry name" value="Signal_recog_particl_SRP54_hlx"/>
</dbReference>
<evidence type="ECO:0000256" key="2">
    <source>
        <dbReference type="ARBA" id="ARBA00022741"/>
    </source>
</evidence>
<evidence type="ECO:0000256" key="3">
    <source>
        <dbReference type="ARBA" id="ARBA00022801"/>
    </source>
</evidence>
<dbReference type="EMBL" id="JACJKX010000005">
    <property type="protein sequence ID" value="MBM6928438.1"/>
    <property type="molecule type" value="Genomic_DNA"/>
</dbReference>
<evidence type="ECO:0000313" key="11">
    <source>
        <dbReference type="EMBL" id="MBM6928438.1"/>
    </source>
</evidence>
<keyword evidence="12" id="KW-1185">Reference proteome</keyword>
<dbReference type="Proteomes" id="UP000777002">
    <property type="component" value="Unassembled WGS sequence"/>
</dbReference>
<keyword evidence="5 9" id="KW-0342">GTP-binding</keyword>
<dbReference type="InterPro" id="IPR004125">
    <property type="entry name" value="Signal_recog_particle_SRP54_M"/>
</dbReference>
<evidence type="ECO:0000256" key="6">
    <source>
        <dbReference type="ARBA" id="ARBA00023135"/>
    </source>
</evidence>
<dbReference type="InterPro" id="IPR003593">
    <property type="entry name" value="AAA+_ATPase"/>
</dbReference>
<comment type="similarity">
    <text evidence="1 9">Belongs to the GTP-binding SRP family. SRP54 subfamily.</text>
</comment>
<dbReference type="InterPro" id="IPR042101">
    <property type="entry name" value="SRP54_N_sf"/>
</dbReference>
<proteinExistence type="inferred from homology"/>
<evidence type="ECO:0000256" key="8">
    <source>
        <dbReference type="ARBA" id="ARBA00048027"/>
    </source>
</evidence>
<dbReference type="Pfam" id="PF02881">
    <property type="entry name" value="SRP54_N"/>
    <property type="match status" value="1"/>
</dbReference>
<feature type="binding site" evidence="9">
    <location>
        <begin position="111"/>
        <end position="118"/>
    </location>
    <ligand>
        <name>GTP</name>
        <dbReference type="ChEBI" id="CHEBI:37565"/>
    </ligand>
</feature>
<evidence type="ECO:0000256" key="7">
    <source>
        <dbReference type="ARBA" id="ARBA00023274"/>
    </source>
</evidence>
<reference evidence="11 12" key="1">
    <citation type="journal article" date="2021" name="Sci. Rep.">
        <title>The distribution of antibiotic resistance genes in chicken gut microbiota commensals.</title>
        <authorList>
            <person name="Juricova H."/>
            <person name="Matiasovicova J."/>
            <person name="Kubasova T."/>
            <person name="Cejkova D."/>
            <person name="Rychlik I."/>
        </authorList>
    </citation>
    <scope>NUCLEOTIDE SEQUENCE [LARGE SCALE GENOMIC DNA]</scope>
    <source>
        <strain evidence="11 12">An562</strain>
    </source>
</reference>
<dbReference type="Pfam" id="PF02978">
    <property type="entry name" value="SRP_SPB"/>
    <property type="match status" value="1"/>
</dbReference>
<name>A0ABS2GRG9_9BURK</name>
<comment type="domain">
    <text evidence="9">Composed of three domains: the N-terminal N domain, which is responsible for interactions with the ribosome, the central G domain, which binds GTP, and the C-terminal M domain, which binds the RNA and the signal sequence of the RNC.</text>
</comment>
<comment type="function">
    <text evidence="9">Involved in targeting and insertion of nascent membrane proteins into the cytoplasmic membrane. Binds to the hydrophobic signal sequence of the ribosome-nascent chain (RNC) as it emerges from the ribosomes. The SRP-RNC complex is then targeted to the cytoplasmic membrane where it interacts with the SRP receptor FtsY. Interaction with FtsY leads to the transfer of the RNC complex to the Sec translocase for insertion into the membrane, the hydrolysis of GTP by both Ffh and FtsY, and the dissociation of the SRP-FtsY complex into the individual components.</text>
</comment>
<keyword evidence="3 9" id="KW-0378">Hydrolase</keyword>
<keyword evidence="2 9" id="KW-0547">Nucleotide-binding</keyword>
<comment type="subunit">
    <text evidence="9">Part of the signal recognition particle protein translocation system, which is composed of SRP and FtsY. SRP is a ribonucleoprotein composed of Ffh and a 4.5S RNA molecule.</text>
</comment>
<evidence type="ECO:0000256" key="9">
    <source>
        <dbReference type="HAMAP-Rule" id="MF_00306"/>
    </source>
</evidence>
<dbReference type="RefSeq" id="WP_205050033.1">
    <property type="nucleotide sequence ID" value="NZ_JACJKX010000005.1"/>
</dbReference>
<protein>
    <recommendedName>
        <fullName evidence="9">Signal recognition particle protein</fullName>
        <ecNumber evidence="9">3.6.5.4</ecNumber>
    </recommendedName>
    <alternativeName>
        <fullName evidence="9">Fifty-four homolog</fullName>
    </alternativeName>
</protein>
<comment type="catalytic activity">
    <reaction evidence="8 9">
        <text>GTP + H2O = GDP + phosphate + H(+)</text>
        <dbReference type="Rhea" id="RHEA:19669"/>
        <dbReference type="ChEBI" id="CHEBI:15377"/>
        <dbReference type="ChEBI" id="CHEBI:15378"/>
        <dbReference type="ChEBI" id="CHEBI:37565"/>
        <dbReference type="ChEBI" id="CHEBI:43474"/>
        <dbReference type="ChEBI" id="CHEBI:58189"/>
        <dbReference type="EC" id="3.6.5.4"/>
    </reaction>
</comment>
<feature type="binding site" evidence="9">
    <location>
        <begin position="252"/>
        <end position="255"/>
    </location>
    <ligand>
        <name>GTP</name>
        <dbReference type="ChEBI" id="CHEBI:37565"/>
    </ligand>
</feature>
<dbReference type="SMART" id="SM00382">
    <property type="entry name" value="AAA"/>
    <property type="match status" value="1"/>
</dbReference>
<dbReference type="Gene3D" id="1.10.260.30">
    <property type="entry name" value="Signal recognition particle, SRP54 subunit, M-domain"/>
    <property type="match status" value="1"/>
</dbReference>
<dbReference type="PANTHER" id="PTHR11564">
    <property type="entry name" value="SIGNAL RECOGNITION PARTICLE 54K PROTEIN SRP54"/>
    <property type="match status" value="1"/>
</dbReference>
<dbReference type="Gene3D" id="3.40.50.300">
    <property type="entry name" value="P-loop containing nucleotide triphosphate hydrolases"/>
    <property type="match status" value="1"/>
</dbReference>
<dbReference type="SUPFAM" id="SSF52540">
    <property type="entry name" value="P-loop containing nucleoside triphosphate hydrolases"/>
    <property type="match status" value="1"/>
</dbReference>
<dbReference type="CDD" id="cd18539">
    <property type="entry name" value="SRP_G"/>
    <property type="match status" value="1"/>
</dbReference>
<dbReference type="HAMAP" id="MF_00306">
    <property type="entry name" value="SRP54"/>
    <property type="match status" value="1"/>
</dbReference>
<organism evidence="11 12">
    <name type="scientific">Parasutterella secunda</name>
    <dbReference type="NCBI Taxonomy" id="626947"/>
    <lineage>
        <taxon>Bacteria</taxon>
        <taxon>Pseudomonadati</taxon>
        <taxon>Pseudomonadota</taxon>
        <taxon>Betaproteobacteria</taxon>
        <taxon>Burkholderiales</taxon>
        <taxon>Sutterellaceae</taxon>
        <taxon>Parasutterella</taxon>
    </lineage>
</organism>
<dbReference type="SMART" id="SM00962">
    <property type="entry name" value="SRP54"/>
    <property type="match status" value="1"/>
</dbReference>
<keyword evidence="6 9" id="KW-0733">Signal recognition particle</keyword>
<dbReference type="InterPro" id="IPR027417">
    <property type="entry name" value="P-loop_NTPase"/>
</dbReference>
<dbReference type="EC" id="3.6.5.4" evidence="9"/>
<dbReference type="NCBIfam" id="TIGR00959">
    <property type="entry name" value="ffh"/>
    <property type="match status" value="1"/>
</dbReference>
<keyword evidence="9" id="KW-0963">Cytoplasm</keyword>
<evidence type="ECO:0000256" key="5">
    <source>
        <dbReference type="ARBA" id="ARBA00023134"/>
    </source>
</evidence>
<feature type="binding site" evidence="9">
    <location>
        <begin position="194"/>
        <end position="198"/>
    </location>
    <ligand>
        <name>GTP</name>
        <dbReference type="ChEBI" id="CHEBI:37565"/>
    </ligand>
</feature>
<keyword evidence="7 9" id="KW-0687">Ribonucleoprotein</keyword>
<dbReference type="Pfam" id="PF00448">
    <property type="entry name" value="SRP54"/>
    <property type="match status" value="1"/>
</dbReference>
<gene>
    <name evidence="9 11" type="primary">ffh</name>
    <name evidence="11" type="ORF">H5985_04045</name>
</gene>
<dbReference type="InterPro" id="IPR022941">
    <property type="entry name" value="SRP54"/>
</dbReference>